<reference evidence="10" key="1">
    <citation type="submission" date="2017-11" db="EMBL/GenBank/DDBJ databases">
        <title>The sensing device of the deep-sea amphipod.</title>
        <authorList>
            <person name="Kobayashi H."/>
            <person name="Nagahama T."/>
            <person name="Arai W."/>
            <person name="Sasagawa Y."/>
            <person name="Umeda M."/>
            <person name="Hayashi T."/>
            <person name="Nikaido I."/>
            <person name="Watanabe H."/>
            <person name="Oguri K."/>
            <person name="Kitazato H."/>
            <person name="Fujioka K."/>
            <person name="Kido Y."/>
            <person name="Takami H."/>
        </authorList>
    </citation>
    <scope>NUCLEOTIDE SEQUENCE</scope>
    <source>
        <tissue evidence="10">Whole body</tissue>
    </source>
</reference>
<name>A0A2P2HW62_9CRUS</name>
<sequence length="204" mass="23187">MGLECLIGIKFNDFVLMASDMSHLQSIMVHKGDADKMIKLSSHLLMAICGESGDTTQFGEYIEKNVQLYKMRNGYELPPSAAVHFTRNTLATHLRSRDPFAVNLLLGGYDPNEKRAELYYMDYLAASIPVNYYAFGYGGWFTLAIMDKDYRPDMTVDEAYALLEKCASEIKRRFLANIPKFRVRCVDKDGIRDLKHIVAVGEPH</sequence>
<dbReference type="AlphaFoldDB" id="A0A2P2HW62"/>
<keyword evidence="3 8" id="KW-0647">Proteasome</keyword>
<evidence type="ECO:0000313" key="9">
    <source>
        <dbReference type="EMBL" id="LAB66027.1"/>
    </source>
</evidence>
<evidence type="ECO:0000256" key="3">
    <source>
        <dbReference type="ARBA" id="ARBA00022942"/>
    </source>
</evidence>
<dbReference type="InterPro" id="IPR050115">
    <property type="entry name" value="Proteasome_alpha"/>
</dbReference>
<comment type="subunit">
    <text evidence="8">Component of the proteasome complex.</text>
</comment>
<dbReference type="GO" id="GO:0005839">
    <property type="term" value="C:proteasome core complex"/>
    <property type="evidence" value="ECO:0007669"/>
    <property type="project" value="InterPro"/>
</dbReference>
<evidence type="ECO:0000256" key="7">
    <source>
        <dbReference type="ARBA" id="ARBA00049625"/>
    </source>
</evidence>
<dbReference type="InterPro" id="IPR016050">
    <property type="entry name" value="Proteasome_bsu_CS"/>
</dbReference>
<comment type="subcellular location">
    <subcellularLocation>
        <location evidence="8">Cytoplasm</location>
    </subcellularLocation>
    <subcellularLocation>
        <location evidence="8">Nucleus</location>
    </subcellularLocation>
</comment>
<comment type="function">
    <text evidence="5">Non-catalytic component of the proteasome, a multicatalytic proteinase complex which is characterized by its ability to cleave peptides with Arg, Phe, Tyr, Leu, and Glu adjacent to the leaving group at neutral or slightly basic pH. The proteasome has an ATP-dependent proteolytic activity.</text>
</comment>
<comment type="function">
    <text evidence="7">Non-catalytic component of the 20S core proteasome complex involved in the proteolytic degradation of most intracellular proteins. This complex plays numerous essential roles within the cell by associating with different regulatory particles. Associated with two 19S regulatory particles, forms the 26S proteasome and thus participates in the ATP-dependent degradation of ubiquitinated proteins. The 26S proteasome plays a key role in the maintenance of protein homeostasis by removing misfolded or damaged proteins that could impair cellular functions, and by removing proteins whose functions are no longer required. Associated with the PA200 or PA28, the 20S proteasome mediates ubiquitin-independent protein degradation. This type of proteolysis is required in several pathways including spermatogenesis (20S-PA200 complex) or generation of a subset of MHC class I-presented antigenic peptides (20S-PA28 complex).</text>
</comment>
<dbReference type="SUPFAM" id="SSF56235">
    <property type="entry name" value="N-terminal nucleophile aminohydrolases (Ntn hydrolases)"/>
    <property type="match status" value="1"/>
</dbReference>
<evidence type="ECO:0000256" key="6">
    <source>
        <dbReference type="ARBA" id="ARBA00026071"/>
    </source>
</evidence>
<accession>A0A2P2HW62</accession>
<evidence type="ECO:0000256" key="1">
    <source>
        <dbReference type="ARBA" id="ARBA00011656"/>
    </source>
</evidence>
<dbReference type="InterPro" id="IPR001353">
    <property type="entry name" value="Proteasome_sua/b"/>
</dbReference>
<proteinExistence type="evidence at transcript level"/>
<reference evidence="9" key="2">
    <citation type="journal article" date="2018" name="Biosci. Biotechnol. Biochem.">
        <title>Polysaccharide hydrolase of the hadal zone amphipods Hirondellea gigas.</title>
        <authorList>
            <person name="Kobayashi H."/>
            <person name="Nagahama T."/>
            <person name="Arai W."/>
            <person name="Sasagawa Y."/>
            <person name="Umeda M."/>
            <person name="Hayashi T."/>
            <person name="Nikaido I."/>
            <person name="Watanabe H."/>
            <person name="Oguri K."/>
            <person name="Kitazato H."/>
            <person name="Fujioka K."/>
            <person name="Kido Y."/>
            <person name="Takami H."/>
        </authorList>
    </citation>
    <scope>NUCLEOTIDE SEQUENCE</scope>
    <source>
        <tissue evidence="9">Whole body</tissue>
    </source>
</reference>
<dbReference type="InterPro" id="IPR023333">
    <property type="entry name" value="Proteasome_suB-type"/>
</dbReference>
<comment type="subunit">
    <text evidence="1">The 26S proteasome consists of a 20S proteasome core and two 19S regulatory subunits. The 20S proteasome core is a barrel-shaped complex made of 28 subunits that are arranged in four stacked rings. The two outer rings are each formed by seven alpha subunits, and the two inner rings are formed by seven beta subunits. The proteolytic activity is exerted by three beta-subunits PSMB5, PSMB6 and PSMB7.</text>
</comment>
<comment type="subunit">
    <text evidence="6">The 26S proteasome consists of a 20S proteasome core and two 19S regulatory subunits. The 20S proteasome core is composed of 28 subunits that are arranged in four stacked rings, resulting in a barrel-shaped structure. The two end rings are each formed by seven alpha subunits, and the two central rings are each formed by seven beta subunits. The catalytic chamber with the active sites is on the inside of the barrel.</text>
</comment>
<dbReference type="Pfam" id="PF00227">
    <property type="entry name" value="Proteasome"/>
    <property type="match status" value="1"/>
</dbReference>
<dbReference type="CDD" id="cd03758">
    <property type="entry name" value="proteasome_beta_type_2"/>
    <property type="match status" value="1"/>
</dbReference>
<dbReference type="FunFam" id="3.60.20.10:FF:000008">
    <property type="entry name" value="Proteasome subunit beta type-4"/>
    <property type="match status" value="1"/>
</dbReference>
<dbReference type="PROSITE" id="PS00854">
    <property type="entry name" value="PROTEASOME_BETA_1"/>
    <property type="match status" value="1"/>
</dbReference>
<dbReference type="PANTHER" id="PTHR11599">
    <property type="entry name" value="PROTEASOME SUBUNIT ALPHA/BETA"/>
    <property type="match status" value="1"/>
</dbReference>
<dbReference type="PROSITE" id="PS51476">
    <property type="entry name" value="PROTEASOME_BETA_2"/>
    <property type="match status" value="1"/>
</dbReference>
<keyword evidence="4 8" id="KW-0539">Nucleus</keyword>
<comment type="similarity">
    <text evidence="8">Belongs to the peptidase T1B family.</text>
</comment>
<protein>
    <recommendedName>
        <fullName evidence="8">Proteasome subunit beta</fullName>
    </recommendedName>
</protein>
<dbReference type="EMBL" id="IACF01000228">
    <property type="protein sequence ID" value="LAB66027.1"/>
    <property type="molecule type" value="mRNA"/>
</dbReference>
<dbReference type="InterPro" id="IPR029055">
    <property type="entry name" value="Ntn_hydrolases_N"/>
</dbReference>
<evidence type="ECO:0000256" key="8">
    <source>
        <dbReference type="RuleBase" id="RU004203"/>
    </source>
</evidence>
<dbReference type="InterPro" id="IPR035206">
    <property type="entry name" value="Proteasome_beta2"/>
</dbReference>
<dbReference type="Gene3D" id="3.60.20.10">
    <property type="entry name" value="Glutamine Phosphoribosylpyrophosphate, subunit 1, domain 1"/>
    <property type="match status" value="1"/>
</dbReference>
<organism evidence="9">
    <name type="scientific">Hirondellea gigas</name>
    <dbReference type="NCBI Taxonomy" id="1518452"/>
    <lineage>
        <taxon>Eukaryota</taxon>
        <taxon>Metazoa</taxon>
        <taxon>Ecdysozoa</taxon>
        <taxon>Arthropoda</taxon>
        <taxon>Crustacea</taxon>
        <taxon>Multicrustacea</taxon>
        <taxon>Malacostraca</taxon>
        <taxon>Eumalacostraca</taxon>
        <taxon>Peracarida</taxon>
        <taxon>Amphipoda</taxon>
        <taxon>Amphilochidea</taxon>
        <taxon>Lysianassida</taxon>
        <taxon>Lysianassidira</taxon>
        <taxon>Lysianassoidea</taxon>
        <taxon>Lysianassidae</taxon>
        <taxon>Hirondellea</taxon>
    </lineage>
</organism>
<keyword evidence="2 8" id="KW-0963">Cytoplasm</keyword>
<evidence type="ECO:0000313" key="10">
    <source>
        <dbReference type="EMBL" id="LAC20255.1"/>
    </source>
</evidence>
<dbReference type="GO" id="GO:0010498">
    <property type="term" value="P:proteasomal protein catabolic process"/>
    <property type="evidence" value="ECO:0007669"/>
    <property type="project" value="InterPro"/>
</dbReference>
<comment type="function">
    <text evidence="8">Component of the proteasome, a multicatalytic proteinase complex which is characterized by its ability to cleave peptides with Arg, Phe, Tyr, Leu, and Glu adjacent to the leaving group at neutral or slightly basic pH. The proteasome has an ATP-dependent proteolytic activity.</text>
</comment>
<evidence type="ECO:0000256" key="5">
    <source>
        <dbReference type="ARBA" id="ARBA00024953"/>
    </source>
</evidence>
<dbReference type="GO" id="GO:0005634">
    <property type="term" value="C:nucleus"/>
    <property type="evidence" value="ECO:0007669"/>
    <property type="project" value="UniProtKB-SubCell"/>
</dbReference>
<dbReference type="EMBL" id="IACT01000880">
    <property type="protein sequence ID" value="LAC20255.1"/>
    <property type="molecule type" value="mRNA"/>
</dbReference>
<dbReference type="GO" id="GO:0005737">
    <property type="term" value="C:cytoplasm"/>
    <property type="evidence" value="ECO:0007669"/>
    <property type="project" value="UniProtKB-SubCell"/>
</dbReference>
<evidence type="ECO:0000256" key="2">
    <source>
        <dbReference type="ARBA" id="ARBA00022490"/>
    </source>
</evidence>
<evidence type="ECO:0000256" key="4">
    <source>
        <dbReference type="ARBA" id="ARBA00023242"/>
    </source>
</evidence>